<organism evidence="1 2">
    <name type="scientific">Phocaeicola coprophilus DSM 18228 = JCM 13818</name>
    <dbReference type="NCBI Taxonomy" id="547042"/>
    <lineage>
        <taxon>Bacteria</taxon>
        <taxon>Pseudomonadati</taxon>
        <taxon>Bacteroidota</taxon>
        <taxon>Bacteroidia</taxon>
        <taxon>Bacteroidales</taxon>
        <taxon>Bacteroidaceae</taxon>
        <taxon>Phocaeicola</taxon>
    </lineage>
</organism>
<gene>
    <name evidence="1" type="ORF">BACCOPRO_01215</name>
</gene>
<accession>S0F668</accession>
<evidence type="ECO:0000313" key="1">
    <source>
        <dbReference type="EMBL" id="EEF75724.1"/>
    </source>
</evidence>
<dbReference type="EMBL" id="ACBW01000094">
    <property type="protein sequence ID" value="EEF75724.1"/>
    <property type="molecule type" value="Genomic_DNA"/>
</dbReference>
<dbReference type="HOGENOM" id="CLU_1109674_0_0_10"/>
<protein>
    <submittedName>
        <fullName evidence="1">Uncharacterized protein</fullName>
    </submittedName>
</protein>
<evidence type="ECO:0000313" key="2">
    <source>
        <dbReference type="Proteomes" id="UP000014073"/>
    </source>
</evidence>
<proteinExistence type="predicted"/>
<comment type="caution">
    <text evidence="1">The sequence shown here is derived from an EMBL/GenBank/DDBJ whole genome shotgun (WGS) entry which is preliminary data.</text>
</comment>
<name>S0F668_9BACT</name>
<keyword evidence="2" id="KW-1185">Reference proteome</keyword>
<reference evidence="1 2" key="1">
    <citation type="submission" date="2008-12" db="EMBL/GenBank/DDBJ databases">
        <authorList>
            <person name="Fulton L."/>
            <person name="Clifton S."/>
            <person name="Fulton B."/>
            <person name="Xu J."/>
            <person name="Minx P."/>
            <person name="Pepin K.H."/>
            <person name="Johnson M."/>
            <person name="Bhonagiri V."/>
            <person name="Nash W.E."/>
            <person name="Mardis E.R."/>
            <person name="Wilson R.K."/>
        </authorList>
    </citation>
    <scope>NUCLEOTIDE SEQUENCE [LARGE SCALE GENOMIC DNA]</scope>
    <source>
        <strain evidence="1 2">DSM 18228</strain>
    </source>
</reference>
<dbReference type="AlphaFoldDB" id="S0F668"/>
<sequence>MKADGMSCNVLYDTRQIRGRDIQTAGIESDIVMLTVMLHKQFLELTENFTGTLHINGRFQILPAQGIGHLQEDKAAQMTDDAIPIKGKILQLTGKQRQCPRQVFHPRLFKNKDRQTEVTQQSGHLIIQSLSVRQTVKIIRNHIKHLHAEAGTQLPKHTLGTGSQYNQIPCSYLIMPIDIIQTGCSVCDEQKEKTFSDLHRSINRKRIVYNTTILMPGTDSPRPDHLKQRSLHHHRIFTNKNRLCFVSDQN</sequence>
<dbReference type="Proteomes" id="UP000014073">
    <property type="component" value="Unassembled WGS sequence"/>
</dbReference>